<organism evidence="8 9">
    <name type="scientific">Daphnia pulex</name>
    <name type="common">Water flea</name>
    <dbReference type="NCBI Taxonomy" id="6669"/>
    <lineage>
        <taxon>Eukaryota</taxon>
        <taxon>Metazoa</taxon>
        <taxon>Ecdysozoa</taxon>
        <taxon>Arthropoda</taxon>
        <taxon>Crustacea</taxon>
        <taxon>Branchiopoda</taxon>
        <taxon>Diplostraca</taxon>
        <taxon>Cladocera</taxon>
        <taxon>Anomopoda</taxon>
        <taxon>Daphniidae</taxon>
        <taxon>Daphnia</taxon>
    </lineage>
</organism>
<dbReference type="InParanoid" id="E9FZF7"/>
<dbReference type="InterPro" id="IPR026052">
    <property type="entry name" value="DNA-bd_prot-inh"/>
</dbReference>
<proteinExistence type="predicted"/>
<dbReference type="GO" id="GO:0030182">
    <property type="term" value="P:neuron differentiation"/>
    <property type="evidence" value="ECO:0000318"/>
    <property type="project" value="GO_Central"/>
</dbReference>
<dbReference type="HOGENOM" id="CLU_1645456_0_0_1"/>
<dbReference type="AlphaFoldDB" id="E9FZF7"/>
<reference evidence="8 9" key="1">
    <citation type="journal article" date="2011" name="Science">
        <title>The ecoresponsive genome of Daphnia pulex.</title>
        <authorList>
            <person name="Colbourne J.K."/>
            <person name="Pfrender M.E."/>
            <person name="Gilbert D."/>
            <person name="Thomas W.K."/>
            <person name="Tucker A."/>
            <person name="Oakley T.H."/>
            <person name="Tokishita S."/>
            <person name="Aerts A."/>
            <person name="Arnold G.J."/>
            <person name="Basu M.K."/>
            <person name="Bauer D.J."/>
            <person name="Caceres C.E."/>
            <person name="Carmel L."/>
            <person name="Casola C."/>
            <person name="Choi J.H."/>
            <person name="Detter J.C."/>
            <person name="Dong Q."/>
            <person name="Dusheyko S."/>
            <person name="Eads B.D."/>
            <person name="Frohlich T."/>
            <person name="Geiler-Samerotte K.A."/>
            <person name="Gerlach D."/>
            <person name="Hatcher P."/>
            <person name="Jogdeo S."/>
            <person name="Krijgsveld J."/>
            <person name="Kriventseva E.V."/>
            <person name="Kultz D."/>
            <person name="Laforsch C."/>
            <person name="Lindquist E."/>
            <person name="Lopez J."/>
            <person name="Manak J.R."/>
            <person name="Muller J."/>
            <person name="Pangilinan J."/>
            <person name="Patwardhan R.P."/>
            <person name="Pitluck S."/>
            <person name="Pritham E.J."/>
            <person name="Rechtsteiner A."/>
            <person name="Rho M."/>
            <person name="Rogozin I.B."/>
            <person name="Sakarya O."/>
            <person name="Salamov A."/>
            <person name="Schaack S."/>
            <person name="Shapiro H."/>
            <person name="Shiga Y."/>
            <person name="Skalitzky C."/>
            <person name="Smith Z."/>
            <person name="Souvorov A."/>
            <person name="Sung W."/>
            <person name="Tang Z."/>
            <person name="Tsuchiya D."/>
            <person name="Tu H."/>
            <person name="Vos H."/>
            <person name="Wang M."/>
            <person name="Wolf Y.I."/>
            <person name="Yamagata H."/>
            <person name="Yamada T."/>
            <person name="Ye Y."/>
            <person name="Shaw J.R."/>
            <person name="Andrews J."/>
            <person name="Crease T.J."/>
            <person name="Tang H."/>
            <person name="Lucas S.M."/>
            <person name="Robertson H.M."/>
            <person name="Bork P."/>
            <person name="Koonin E.V."/>
            <person name="Zdobnov E.M."/>
            <person name="Grigoriev I.V."/>
            <person name="Lynch M."/>
            <person name="Boore J.L."/>
        </authorList>
    </citation>
    <scope>NUCLEOTIDE SEQUENCE [LARGE SCALE GENOMIC DNA]</scope>
</reference>
<comment type="subcellular location">
    <subcellularLocation>
        <location evidence="1">Nucleus</location>
    </subcellularLocation>
</comment>
<evidence type="ECO:0000259" key="7">
    <source>
        <dbReference type="PROSITE" id="PS50888"/>
    </source>
</evidence>
<dbReference type="eggNOG" id="ENOG502RZP5">
    <property type="taxonomic scope" value="Eukaryota"/>
</dbReference>
<name>E9FZF7_DAPPU</name>
<keyword evidence="2" id="KW-0678">Repressor</keyword>
<evidence type="ECO:0000256" key="6">
    <source>
        <dbReference type="SAM" id="MobiDB-lite"/>
    </source>
</evidence>
<dbReference type="GO" id="GO:0005634">
    <property type="term" value="C:nucleus"/>
    <property type="evidence" value="ECO:0000318"/>
    <property type="project" value="GO_Central"/>
</dbReference>
<evidence type="ECO:0000313" key="9">
    <source>
        <dbReference type="Proteomes" id="UP000000305"/>
    </source>
</evidence>
<dbReference type="KEGG" id="dpx:DAPPUDRAFT_299740"/>
<dbReference type="InterPro" id="IPR036638">
    <property type="entry name" value="HLH_DNA-bd_sf"/>
</dbReference>
<dbReference type="OrthoDB" id="10047910at2759"/>
<dbReference type="FunCoup" id="E9FZF7">
    <property type="interactions" value="103"/>
</dbReference>
<sequence>MVKASVNRHPTCSTTTSSTATVQQQQQQQPSDPLRGVMATSKEQVEIQMYLSKLKELVPHMPKNRKVSKLEVIQHVIDYICDLQSELEQNHPASLNRNRRKQQQQQHSAAVAAARRATTTDASVIASGASLSHPSAASSAVHRQPLGLLTSIPNTSIEVEF</sequence>
<evidence type="ECO:0000256" key="4">
    <source>
        <dbReference type="ARBA" id="ARBA00023163"/>
    </source>
</evidence>
<dbReference type="InterPro" id="IPR011598">
    <property type="entry name" value="bHLH_dom"/>
</dbReference>
<evidence type="ECO:0000256" key="3">
    <source>
        <dbReference type="ARBA" id="ARBA00023015"/>
    </source>
</evidence>
<keyword evidence="5" id="KW-0539">Nucleus</keyword>
<dbReference type="PROSITE" id="PS50888">
    <property type="entry name" value="BHLH"/>
    <property type="match status" value="1"/>
</dbReference>
<accession>E9FZF7</accession>
<keyword evidence="3" id="KW-0805">Transcription regulation</keyword>
<dbReference type="STRING" id="6669.E9FZF7"/>
<dbReference type="Pfam" id="PF00010">
    <property type="entry name" value="HLH"/>
    <property type="match status" value="1"/>
</dbReference>
<dbReference type="SUPFAM" id="SSF47459">
    <property type="entry name" value="HLH, helix-loop-helix DNA-binding domain"/>
    <property type="match status" value="1"/>
</dbReference>
<dbReference type="Proteomes" id="UP000000305">
    <property type="component" value="Unassembled WGS sequence"/>
</dbReference>
<dbReference type="GO" id="GO:0003714">
    <property type="term" value="F:transcription corepressor activity"/>
    <property type="evidence" value="ECO:0000318"/>
    <property type="project" value="GO_Central"/>
</dbReference>
<dbReference type="EMBL" id="GL732528">
    <property type="protein sequence ID" value="EFX87275.1"/>
    <property type="molecule type" value="Genomic_DNA"/>
</dbReference>
<feature type="compositionally biased region" description="Low complexity" evidence="6">
    <location>
        <begin position="11"/>
        <end position="31"/>
    </location>
</feature>
<feature type="domain" description="BHLH" evidence="7">
    <location>
        <begin position="31"/>
        <end position="83"/>
    </location>
</feature>
<gene>
    <name evidence="8" type="primary">EMC2</name>
    <name evidence="8" type="ORF">DAPPUDRAFT_299740</name>
</gene>
<evidence type="ECO:0000256" key="2">
    <source>
        <dbReference type="ARBA" id="ARBA00022491"/>
    </source>
</evidence>
<dbReference type="GO" id="GO:0046983">
    <property type="term" value="F:protein dimerization activity"/>
    <property type="evidence" value="ECO:0007669"/>
    <property type="project" value="InterPro"/>
</dbReference>
<dbReference type="PANTHER" id="PTHR11723">
    <property type="entry name" value="DNA-BINDING PROTEIN INHIBITOR"/>
    <property type="match status" value="1"/>
</dbReference>
<dbReference type="CDD" id="cd19695">
    <property type="entry name" value="bHLH_dnHLH_EMC_like"/>
    <property type="match status" value="1"/>
</dbReference>
<dbReference type="SMART" id="SM00353">
    <property type="entry name" value="HLH"/>
    <property type="match status" value="1"/>
</dbReference>
<evidence type="ECO:0000313" key="8">
    <source>
        <dbReference type="EMBL" id="EFX87275.1"/>
    </source>
</evidence>
<protein>
    <submittedName>
        <fullName evidence="8">Extra macrochaetae-like protein</fullName>
    </submittedName>
</protein>
<dbReference type="FunFam" id="4.10.280.10:FF:000086">
    <property type="entry name" value="protein extra-macrochaetae"/>
    <property type="match status" value="1"/>
</dbReference>
<keyword evidence="9" id="KW-1185">Reference proteome</keyword>
<keyword evidence="4" id="KW-0804">Transcription</keyword>
<feature type="region of interest" description="Disordered" evidence="6">
    <location>
        <begin position="1"/>
        <end position="37"/>
    </location>
</feature>
<dbReference type="PANTHER" id="PTHR11723:SF17">
    <property type="entry name" value="PROTEIN EXTRA-MACROCHAETAE"/>
    <property type="match status" value="1"/>
</dbReference>
<dbReference type="Gene3D" id="4.10.280.10">
    <property type="entry name" value="Helix-loop-helix DNA-binding domain"/>
    <property type="match status" value="1"/>
</dbReference>
<dbReference type="GO" id="GO:0005737">
    <property type="term" value="C:cytoplasm"/>
    <property type="evidence" value="ECO:0007669"/>
    <property type="project" value="InterPro"/>
</dbReference>
<evidence type="ECO:0000256" key="1">
    <source>
        <dbReference type="ARBA" id="ARBA00004123"/>
    </source>
</evidence>
<dbReference type="GO" id="GO:0000122">
    <property type="term" value="P:negative regulation of transcription by RNA polymerase II"/>
    <property type="evidence" value="ECO:0000318"/>
    <property type="project" value="GO_Central"/>
</dbReference>
<evidence type="ECO:0000256" key="5">
    <source>
        <dbReference type="ARBA" id="ARBA00023242"/>
    </source>
</evidence>